<comment type="caution">
    <text evidence="9">The sequence shown here is derived from an EMBL/GenBank/DDBJ whole genome shotgun (WGS) entry which is preliminary data.</text>
</comment>
<feature type="transmembrane region" description="Helical" evidence="7">
    <location>
        <begin position="132"/>
        <end position="155"/>
    </location>
</feature>
<evidence type="ECO:0000259" key="8">
    <source>
        <dbReference type="PROSITE" id="PS50253"/>
    </source>
</evidence>
<keyword evidence="4 7" id="KW-1133">Transmembrane helix</keyword>
<evidence type="ECO:0000256" key="7">
    <source>
        <dbReference type="SAM" id="Phobius"/>
    </source>
</evidence>
<dbReference type="GO" id="GO:0005886">
    <property type="term" value="C:plasma membrane"/>
    <property type="evidence" value="ECO:0007669"/>
    <property type="project" value="UniProtKB-SubCell"/>
</dbReference>
<name>A0A4R7P1C0_9GAMM</name>
<feature type="transmembrane region" description="Helical" evidence="7">
    <location>
        <begin position="176"/>
        <end position="195"/>
    </location>
</feature>
<evidence type="ECO:0000313" key="10">
    <source>
        <dbReference type="Proteomes" id="UP000295341"/>
    </source>
</evidence>
<proteinExistence type="inferred from homology"/>
<dbReference type="GO" id="GO:0004129">
    <property type="term" value="F:cytochrome-c oxidase activity"/>
    <property type="evidence" value="ECO:0007669"/>
    <property type="project" value="InterPro"/>
</dbReference>
<feature type="transmembrane region" description="Helical" evidence="7">
    <location>
        <begin position="62"/>
        <end position="83"/>
    </location>
</feature>
<evidence type="ECO:0000256" key="2">
    <source>
        <dbReference type="ARBA" id="ARBA00010581"/>
    </source>
</evidence>
<dbReference type="OrthoDB" id="9810850at2"/>
<dbReference type="Proteomes" id="UP000295341">
    <property type="component" value="Unassembled WGS sequence"/>
</dbReference>
<dbReference type="SUPFAM" id="SSF81452">
    <property type="entry name" value="Cytochrome c oxidase subunit III-like"/>
    <property type="match status" value="1"/>
</dbReference>
<evidence type="ECO:0000256" key="1">
    <source>
        <dbReference type="ARBA" id="ARBA00004141"/>
    </source>
</evidence>
<comment type="similarity">
    <text evidence="2 6">Belongs to the cytochrome c oxidase subunit 3 family.</text>
</comment>
<dbReference type="PROSITE" id="PS50253">
    <property type="entry name" value="COX3"/>
    <property type="match status" value="1"/>
</dbReference>
<evidence type="ECO:0000256" key="6">
    <source>
        <dbReference type="RuleBase" id="RU003376"/>
    </source>
</evidence>
<dbReference type="InterPro" id="IPR024791">
    <property type="entry name" value="Cyt_c/ubiquinol_Oxase_su3"/>
</dbReference>
<dbReference type="GO" id="GO:0019646">
    <property type="term" value="P:aerobic electron transport chain"/>
    <property type="evidence" value="ECO:0007669"/>
    <property type="project" value="InterPro"/>
</dbReference>
<comment type="subcellular location">
    <subcellularLocation>
        <location evidence="6">Cell membrane</location>
        <topology evidence="6">Multi-pass membrane protein</topology>
    </subcellularLocation>
    <subcellularLocation>
        <location evidence="1">Membrane</location>
        <topology evidence="1">Multi-pass membrane protein</topology>
    </subcellularLocation>
</comment>
<dbReference type="RefSeq" id="WP_133883038.1">
    <property type="nucleotide sequence ID" value="NZ_MWIN01000009.1"/>
</dbReference>
<dbReference type="InterPro" id="IPR013833">
    <property type="entry name" value="Cyt_c_oxidase_su3_a-hlx"/>
</dbReference>
<dbReference type="InterPro" id="IPR035973">
    <property type="entry name" value="Cyt_c_oxidase_su3-like_sf"/>
</dbReference>
<dbReference type="PANTHER" id="PTHR11403:SF6">
    <property type="entry name" value="NITRIC OXIDE REDUCTASE SUBUNIT E"/>
    <property type="match status" value="1"/>
</dbReference>
<dbReference type="InterPro" id="IPR000298">
    <property type="entry name" value="Cyt_c_oxidase-like_su3"/>
</dbReference>
<feature type="transmembrane region" description="Helical" evidence="7">
    <location>
        <begin position="95"/>
        <end position="112"/>
    </location>
</feature>
<evidence type="ECO:0000256" key="4">
    <source>
        <dbReference type="ARBA" id="ARBA00022989"/>
    </source>
</evidence>
<evidence type="ECO:0000313" key="9">
    <source>
        <dbReference type="EMBL" id="TDU26881.1"/>
    </source>
</evidence>
<sequence>MNERVTDTAEKPARRLPGVEGVWVFLAADMLFFTALFVSTMIGRRDAAEVFEAGRLTLDPNYGGINTLILLTSSWFVVLAVNAAKHDRLDEIPRWLLAAFGCGVAFGISKAFEYGTKLSAGITPASSDFYMYYFILTGFHLLHVIGGSVMLLVFWKMSRRRAFDSRRLAVLESGGLYWHMVDLLWIILFPLLYLMK</sequence>
<evidence type="ECO:0000256" key="3">
    <source>
        <dbReference type="ARBA" id="ARBA00022692"/>
    </source>
</evidence>
<organism evidence="9 10">
    <name type="scientific">Panacagrimonas perspica</name>
    <dbReference type="NCBI Taxonomy" id="381431"/>
    <lineage>
        <taxon>Bacteria</taxon>
        <taxon>Pseudomonadati</taxon>
        <taxon>Pseudomonadota</taxon>
        <taxon>Gammaproteobacteria</taxon>
        <taxon>Nevskiales</taxon>
        <taxon>Nevskiaceae</taxon>
        <taxon>Panacagrimonas</taxon>
    </lineage>
</organism>
<evidence type="ECO:0000256" key="5">
    <source>
        <dbReference type="ARBA" id="ARBA00023136"/>
    </source>
</evidence>
<dbReference type="Gene3D" id="1.20.120.80">
    <property type="entry name" value="Cytochrome c oxidase, subunit III, four-helix bundle"/>
    <property type="match status" value="1"/>
</dbReference>
<dbReference type="PANTHER" id="PTHR11403">
    <property type="entry name" value="CYTOCHROME C OXIDASE SUBUNIT III"/>
    <property type="match status" value="1"/>
</dbReference>
<feature type="transmembrane region" description="Helical" evidence="7">
    <location>
        <begin position="21"/>
        <end position="42"/>
    </location>
</feature>
<dbReference type="AlphaFoldDB" id="A0A4R7P1C0"/>
<keyword evidence="10" id="KW-1185">Reference proteome</keyword>
<keyword evidence="3 6" id="KW-0812">Transmembrane</keyword>
<feature type="domain" description="Heme-copper oxidase subunit III family profile" evidence="8">
    <location>
        <begin position="21"/>
        <end position="196"/>
    </location>
</feature>
<keyword evidence="5 7" id="KW-0472">Membrane</keyword>
<protein>
    <submittedName>
        <fullName evidence="9">Nitric oxide reductase NorE protein</fullName>
    </submittedName>
</protein>
<dbReference type="CDD" id="cd02862">
    <property type="entry name" value="NorE_like"/>
    <property type="match status" value="1"/>
</dbReference>
<dbReference type="EMBL" id="SOBT01000010">
    <property type="protein sequence ID" value="TDU26881.1"/>
    <property type="molecule type" value="Genomic_DNA"/>
</dbReference>
<reference evidence="9 10" key="1">
    <citation type="submission" date="2019-03" db="EMBL/GenBank/DDBJ databases">
        <title>Genomic Encyclopedia of Type Strains, Phase IV (KMG-IV): sequencing the most valuable type-strain genomes for metagenomic binning, comparative biology and taxonomic classification.</title>
        <authorList>
            <person name="Goeker M."/>
        </authorList>
    </citation>
    <scope>NUCLEOTIDE SEQUENCE [LARGE SCALE GENOMIC DNA]</scope>
    <source>
        <strain evidence="9 10">DSM 26377</strain>
    </source>
</reference>
<accession>A0A4R7P1C0</accession>
<dbReference type="Pfam" id="PF00510">
    <property type="entry name" value="COX3"/>
    <property type="match status" value="1"/>
</dbReference>
<gene>
    <name evidence="9" type="ORF">DFR24_3912</name>
</gene>